<dbReference type="InterPro" id="IPR001578">
    <property type="entry name" value="Peptidase_C12_UCH"/>
</dbReference>
<dbReference type="InterPro" id="IPR036959">
    <property type="entry name" value="Peptidase_C12_UCH_sf"/>
</dbReference>
<dbReference type="PANTHER" id="PTHR10589:SF41">
    <property type="entry name" value="UBIQUITIN CARBOXYL-TERMINAL HYDROLASE"/>
    <property type="match status" value="1"/>
</dbReference>
<keyword evidence="3" id="KW-0645">Protease</keyword>
<gene>
    <name evidence="9" type="ORF">B0T22DRAFT_128469</name>
</gene>
<reference evidence="9" key="1">
    <citation type="journal article" date="2023" name="Mol. Phylogenet. Evol.">
        <title>Genome-scale phylogeny and comparative genomics of the fungal order Sordariales.</title>
        <authorList>
            <person name="Hensen N."/>
            <person name="Bonometti L."/>
            <person name="Westerberg I."/>
            <person name="Brannstrom I.O."/>
            <person name="Guillou S."/>
            <person name="Cros-Aarteil S."/>
            <person name="Calhoun S."/>
            <person name="Haridas S."/>
            <person name="Kuo A."/>
            <person name="Mondo S."/>
            <person name="Pangilinan J."/>
            <person name="Riley R."/>
            <person name="LaButti K."/>
            <person name="Andreopoulos B."/>
            <person name="Lipzen A."/>
            <person name="Chen C."/>
            <person name="Yan M."/>
            <person name="Daum C."/>
            <person name="Ng V."/>
            <person name="Clum A."/>
            <person name="Steindorff A."/>
            <person name="Ohm R.A."/>
            <person name="Martin F."/>
            <person name="Silar P."/>
            <person name="Natvig D.O."/>
            <person name="Lalanne C."/>
            <person name="Gautier V."/>
            <person name="Ament-Velasquez S.L."/>
            <person name="Kruys A."/>
            <person name="Hutchinson M.I."/>
            <person name="Powell A.J."/>
            <person name="Barry K."/>
            <person name="Miller A.N."/>
            <person name="Grigoriev I.V."/>
            <person name="Debuchy R."/>
            <person name="Gladieux P."/>
            <person name="Hiltunen Thoren M."/>
            <person name="Johannesson H."/>
        </authorList>
    </citation>
    <scope>NUCLEOTIDE SEQUENCE</scope>
    <source>
        <strain evidence="9">CBS 314.62</strain>
    </source>
</reference>
<dbReference type="GO" id="GO:0005737">
    <property type="term" value="C:cytoplasm"/>
    <property type="evidence" value="ECO:0007669"/>
    <property type="project" value="TreeGrafter"/>
</dbReference>
<evidence type="ECO:0000256" key="3">
    <source>
        <dbReference type="ARBA" id="ARBA00022670"/>
    </source>
</evidence>
<comment type="caution">
    <text evidence="9">The sequence shown here is derived from an EMBL/GenBank/DDBJ whole genome shotgun (WGS) entry which is preliminary data.</text>
</comment>
<evidence type="ECO:0000256" key="5">
    <source>
        <dbReference type="ARBA" id="ARBA00022801"/>
    </source>
</evidence>
<dbReference type="InterPro" id="IPR038765">
    <property type="entry name" value="Papain-like_cys_pep_sf"/>
</dbReference>
<sequence length="195" mass="21280">MNGRAARHHGCGCGASSRPNICRLRASHLVQADHRPWLRTDWVPALCPQRRACGYDHPGSALAKVLDGATPLKREDRARLLNDSHTLFDVSEAAARLGDTSPPSADRAEKLGQHFVAFVKGRDGHLWELEGSRKGPLERGLLGEDEDLLSEKAVERGLGRLIKMQQAGGGDLRFSCVALALQDRYESPGRSLSPC</sequence>
<evidence type="ECO:0000313" key="10">
    <source>
        <dbReference type="Proteomes" id="UP001270362"/>
    </source>
</evidence>
<dbReference type="AlphaFoldDB" id="A0AAE0X7D3"/>
<comment type="caution">
    <text evidence="7">Lacks conserved residue(s) required for the propagation of feature annotation.</text>
</comment>
<evidence type="ECO:0000313" key="9">
    <source>
        <dbReference type="EMBL" id="KAK3687441.1"/>
    </source>
</evidence>
<proteinExistence type="inferred from homology"/>
<evidence type="ECO:0000256" key="4">
    <source>
        <dbReference type="ARBA" id="ARBA00022786"/>
    </source>
</evidence>
<keyword evidence="10" id="KW-1185">Reference proteome</keyword>
<evidence type="ECO:0000256" key="7">
    <source>
        <dbReference type="PROSITE-ProRule" id="PRU01393"/>
    </source>
</evidence>
<keyword evidence="6" id="KW-0788">Thiol protease</keyword>
<protein>
    <recommendedName>
        <fullName evidence="2">ubiquitinyl hydrolase 1</fullName>
        <ecNumber evidence="2">3.4.19.12</ecNumber>
    </recommendedName>
</protein>
<dbReference type="Pfam" id="PF01088">
    <property type="entry name" value="Peptidase_C12"/>
    <property type="match status" value="1"/>
</dbReference>
<dbReference type="SUPFAM" id="SSF54001">
    <property type="entry name" value="Cysteine proteinases"/>
    <property type="match status" value="1"/>
</dbReference>
<evidence type="ECO:0000259" key="8">
    <source>
        <dbReference type="PROSITE" id="PS52048"/>
    </source>
</evidence>
<dbReference type="GO" id="GO:0016579">
    <property type="term" value="P:protein deubiquitination"/>
    <property type="evidence" value="ECO:0007669"/>
    <property type="project" value="TreeGrafter"/>
</dbReference>
<dbReference type="PANTHER" id="PTHR10589">
    <property type="entry name" value="UBIQUITIN CARBOXYL-TERMINAL HYDROLASE"/>
    <property type="match status" value="1"/>
</dbReference>
<evidence type="ECO:0000256" key="2">
    <source>
        <dbReference type="ARBA" id="ARBA00012759"/>
    </source>
</evidence>
<dbReference type="GO" id="GO:0006511">
    <property type="term" value="P:ubiquitin-dependent protein catabolic process"/>
    <property type="evidence" value="ECO:0007669"/>
    <property type="project" value="InterPro"/>
</dbReference>
<keyword evidence="4" id="KW-0833">Ubl conjugation pathway</keyword>
<feature type="domain" description="UCH catalytic" evidence="8">
    <location>
        <begin position="1"/>
        <end position="181"/>
    </location>
</feature>
<dbReference type="EMBL" id="JAULSO010000002">
    <property type="protein sequence ID" value="KAK3687441.1"/>
    <property type="molecule type" value="Genomic_DNA"/>
</dbReference>
<evidence type="ECO:0000256" key="1">
    <source>
        <dbReference type="ARBA" id="ARBA00000707"/>
    </source>
</evidence>
<name>A0AAE0X7D3_9PEZI</name>
<comment type="catalytic activity">
    <reaction evidence="1">
        <text>Thiol-dependent hydrolysis of ester, thioester, amide, peptide and isopeptide bonds formed by the C-terminal Gly of ubiquitin (a 76-residue protein attached to proteins as an intracellular targeting signal).</text>
        <dbReference type="EC" id="3.4.19.12"/>
    </reaction>
</comment>
<accession>A0AAE0X7D3</accession>
<comment type="similarity">
    <text evidence="7">Belongs to the peptidase C12 family.</text>
</comment>
<organism evidence="9 10">
    <name type="scientific">Podospora appendiculata</name>
    <dbReference type="NCBI Taxonomy" id="314037"/>
    <lineage>
        <taxon>Eukaryota</taxon>
        <taxon>Fungi</taxon>
        <taxon>Dikarya</taxon>
        <taxon>Ascomycota</taxon>
        <taxon>Pezizomycotina</taxon>
        <taxon>Sordariomycetes</taxon>
        <taxon>Sordariomycetidae</taxon>
        <taxon>Sordariales</taxon>
        <taxon>Podosporaceae</taxon>
        <taxon>Podospora</taxon>
    </lineage>
</organism>
<reference evidence="9" key="2">
    <citation type="submission" date="2023-06" db="EMBL/GenBank/DDBJ databases">
        <authorList>
            <consortium name="Lawrence Berkeley National Laboratory"/>
            <person name="Haridas S."/>
            <person name="Hensen N."/>
            <person name="Bonometti L."/>
            <person name="Westerberg I."/>
            <person name="Brannstrom I.O."/>
            <person name="Guillou S."/>
            <person name="Cros-Aarteil S."/>
            <person name="Calhoun S."/>
            <person name="Kuo A."/>
            <person name="Mondo S."/>
            <person name="Pangilinan J."/>
            <person name="Riley R."/>
            <person name="Labutti K."/>
            <person name="Andreopoulos B."/>
            <person name="Lipzen A."/>
            <person name="Chen C."/>
            <person name="Yanf M."/>
            <person name="Daum C."/>
            <person name="Ng V."/>
            <person name="Clum A."/>
            <person name="Steindorff A."/>
            <person name="Ohm R."/>
            <person name="Martin F."/>
            <person name="Silar P."/>
            <person name="Natvig D."/>
            <person name="Lalanne C."/>
            <person name="Gautier V."/>
            <person name="Ament-Velasquez S.L."/>
            <person name="Kruys A."/>
            <person name="Hutchinson M.I."/>
            <person name="Powell A.J."/>
            <person name="Barry K."/>
            <person name="Miller A.N."/>
            <person name="Grigoriev I.V."/>
            <person name="Debuchy R."/>
            <person name="Gladieux P."/>
            <person name="Thoren M.H."/>
            <person name="Johannesson H."/>
        </authorList>
    </citation>
    <scope>NUCLEOTIDE SEQUENCE</scope>
    <source>
        <strain evidence="9">CBS 314.62</strain>
    </source>
</reference>
<evidence type="ECO:0000256" key="6">
    <source>
        <dbReference type="ARBA" id="ARBA00022807"/>
    </source>
</evidence>
<keyword evidence="5" id="KW-0378">Hydrolase</keyword>
<dbReference type="Gene3D" id="3.40.532.10">
    <property type="entry name" value="Peptidase C12, ubiquitin carboxyl-terminal hydrolase"/>
    <property type="match status" value="1"/>
</dbReference>
<dbReference type="PROSITE" id="PS52048">
    <property type="entry name" value="UCH_DOMAIN"/>
    <property type="match status" value="1"/>
</dbReference>
<dbReference type="EC" id="3.4.19.12" evidence="2"/>
<dbReference type="Proteomes" id="UP001270362">
    <property type="component" value="Unassembled WGS sequence"/>
</dbReference>
<dbReference type="GO" id="GO:0004843">
    <property type="term" value="F:cysteine-type deubiquitinase activity"/>
    <property type="evidence" value="ECO:0007669"/>
    <property type="project" value="UniProtKB-EC"/>
</dbReference>